<evidence type="ECO:0000313" key="2">
    <source>
        <dbReference type="Proteomes" id="UP001281147"/>
    </source>
</evidence>
<dbReference type="Proteomes" id="UP001281147">
    <property type="component" value="Unassembled WGS sequence"/>
</dbReference>
<accession>A0ACC3MG05</accession>
<organism evidence="1 2">
    <name type="scientific">Vermiconidia calcicola</name>
    <dbReference type="NCBI Taxonomy" id="1690605"/>
    <lineage>
        <taxon>Eukaryota</taxon>
        <taxon>Fungi</taxon>
        <taxon>Dikarya</taxon>
        <taxon>Ascomycota</taxon>
        <taxon>Pezizomycotina</taxon>
        <taxon>Dothideomycetes</taxon>
        <taxon>Dothideomycetidae</taxon>
        <taxon>Mycosphaerellales</taxon>
        <taxon>Extremaceae</taxon>
        <taxon>Vermiconidia</taxon>
    </lineage>
</organism>
<comment type="caution">
    <text evidence="1">The sequence shown here is derived from an EMBL/GenBank/DDBJ whole genome shotgun (WGS) entry which is preliminary data.</text>
</comment>
<dbReference type="EMBL" id="JAUTXU010000273">
    <property type="protein sequence ID" value="KAK3691168.1"/>
    <property type="molecule type" value="Genomic_DNA"/>
</dbReference>
<protein>
    <submittedName>
        <fullName evidence="1">Uncharacterized protein</fullName>
    </submittedName>
</protein>
<sequence length="331" mass="37169">MANVSSYTYAERLQTFEHWTDHQATAKQLAAIGHVHFVKRDLSTIALGDHAAASKSYESDFGNFNFHRPNCTRLQVRIPLEPQALLPGLHGYRLDSLRSRFERRAPVSNAASSTERLAQTSSLFSLPTELRLQIYAMVLPTFDPVTELLPLNRDSARVITRMGYEKTGPRDTSKPNLLRTCRTIGEEGLDMLYSNTTFQFQGTHATKVMYLFLRSIGKNGRRLIKSVDLQCGNREDAISFALLASCEKLQAITIRLPRPVILFPRAPIWCIDGMSCLLSLSGLKEVTFGRCESSFNYMDDSKPDSAIIRRELTRAKGTAGDIRSVNGYLDI</sequence>
<keyword evidence="2" id="KW-1185">Reference proteome</keyword>
<evidence type="ECO:0000313" key="1">
    <source>
        <dbReference type="EMBL" id="KAK3691168.1"/>
    </source>
</evidence>
<proteinExistence type="predicted"/>
<name>A0ACC3MG05_9PEZI</name>
<reference evidence="1" key="1">
    <citation type="submission" date="2023-07" db="EMBL/GenBank/DDBJ databases">
        <title>Black Yeasts Isolated from many extreme environments.</title>
        <authorList>
            <person name="Coleine C."/>
            <person name="Stajich J.E."/>
            <person name="Selbmann L."/>
        </authorList>
    </citation>
    <scope>NUCLEOTIDE SEQUENCE</scope>
    <source>
        <strain evidence="1">CCFEE 5714</strain>
    </source>
</reference>
<gene>
    <name evidence="1" type="ORF">LTR37_018822</name>
</gene>